<protein>
    <recommendedName>
        <fullName evidence="13">Cyclolysin secretion/processing ATP-binding protein CyaB</fullName>
    </recommendedName>
</protein>
<accession>A0A1K2HPA3</accession>
<dbReference type="PANTHER" id="PTHR43394:SF1">
    <property type="entry name" value="ATP-BINDING CASSETTE SUB-FAMILY B MEMBER 10, MITOCHONDRIAL"/>
    <property type="match status" value="1"/>
</dbReference>
<dbReference type="InterPro" id="IPR003593">
    <property type="entry name" value="AAA+_ATPase"/>
</dbReference>
<dbReference type="InterPro" id="IPR011527">
    <property type="entry name" value="ABC1_TM_dom"/>
</dbReference>
<dbReference type="Pfam" id="PF00005">
    <property type="entry name" value="ABC_tran"/>
    <property type="match status" value="1"/>
</dbReference>
<feature type="domain" description="ABC transporter" evidence="15">
    <location>
        <begin position="495"/>
        <end position="730"/>
    </location>
</feature>
<keyword evidence="6" id="KW-0547">Nucleotide-binding</keyword>
<feature type="domain" description="Peptidase C39" evidence="17">
    <location>
        <begin position="24"/>
        <end position="147"/>
    </location>
</feature>
<keyword evidence="10 14" id="KW-0472">Membrane</keyword>
<dbReference type="OrthoDB" id="8554730at2"/>
<evidence type="ECO:0000256" key="14">
    <source>
        <dbReference type="SAM" id="Phobius"/>
    </source>
</evidence>
<feature type="transmembrane region" description="Helical" evidence="14">
    <location>
        <begin position="217"/>
        <end position="234"/>
    </location>
</feature>
<dbReference type="CDD" id="cd02421">
    <property type="entry name" value="Peptidase_C39_likeD"/>
    <property type="match status" value="1"/>
</dbReference>
<dbReference type="CDD" id="cd18587">
    <property type="entry name" value="ABC_6TM_LapB_like"/>
    <property type="match status" value="1"/>
</dbReference>
<organism evidence="18 19">
    <name type="scientific">Chitinimonas taiwanensis DSM 18899</name>
    <dbReference type="NCBI Taxonomy" id="1121279"/>
    <lineage>
        <taxon>Bacteria</taxon>
        <taxon>Pseudomonadati</taxon>
        <taxon>Pseudomonadota</taxon>
        <taxon>Betaproteobacteria</taxon>
        <taxon>Neisseriales</taxon>
        <taxon>Chitinibacteraceae</taxon>
        <taxon>Chitinimonas</taxon>
    </lineage>
</organism>
<dbReference type="CDD" id="cd03245">
    <property type="entry name" value="ABCC_bacteriocin_exporters"/>
    <property type="match status" value="1"/>
</dbReference>
<dbReference type="InterPro" id="IPR005074">
    <property type="entry name" value="Peptidase_C39"/>
</dbReference>
<dbReference type="PROSITE" id="PS00211">
    <property type="entry name" value="ABC_TRANSPORTER_1"/>
    <property type="match status" value="1"/>
</dbReference>
<evidence type="ECO:0000259" key="16">
    <source>
        <dbReference type="PROSITE" id="PS50929"/>
    </source>
</evidence>
<evidence type="ECO:0000256" key="3">
    <source>
        <dbReference type="ARBA" id="ARBA00022475"/>
    </source>
</evidence>
<dbReference type="InterPro" id="IPR003439">
    <property type="entry name" value="ABC_transporter-like_ATP-bd"/>
</dbReference>
<evidence type="ECO:0000256" key="10">
    <source>
        <dbReference type="ARBA" id="ARBA00023136"/>
    </source>
</evidence>
<dbReference type="InterPro" id="IPR027417">
    <property type="entry name" value="P-loop_NTPase"/>
</dbReference>
<dbReference type="GO" id="GO:0016887">
    <property type="term" value="F:ATP hydrolysis activity"/>
    <property type="evidence" value="ECO:0007669"/>
    <property type="project" value="InterPro"/>
</dbReference>
<dbReference type="Gene3D" id="3.90.70.10">
    <property type="entry name" value="Cysteine proteinases"/>
    <property type="match status" value="1"/>
</dbReference>
<feature type="transmembrane region" description="Helical" evidence="14">
    <location>
        <begin position="289"/>
        <end position="313"/>
    </location>
</feature>
<dbReference type="Gene3D" id="1.20.1560.10">
    <property type="entry name" value="ABC transporter type 1, transmembrane domain"/>
    <property type="match status" value="1"/>
</dbReference>
<dbReference type="EMBL" id="FPKR01000013">
    <property type="protein sequence ID" value="SFZ78648.1"/>
    <property type="molecule type" value="Genomic_DNA"/>
</dbReference>
<evidence type="ECO:0000256" key="11">
    <source>
        <dbReference type="ARBA" id="ARBA00055355"/>
    </source>
</evidence>
<evidence type="ECO:0000256" key="4">
    <source>
        <dbReference type="ARBA" id="ARBA00022692"/>
    </source>
</evidence>
<dbReference type="GO" id="GO:0005886">
    <property type="term" value="C:plasma membrane"/>
    <property type="evidence" value="ECO:0007669"/>
    <property type="project" value="UniProtKB-SubCell"/>
</dbReference>
<keyword evidence="19" id="KW-1185">Reference proteome</keyword>
<feature type="transmembrane region" description="Helical" evidence="14">
    <location>
        <begin position="184"/>
        <end position="205"/>
    </location>
</feature>
<comment type="subcellular location">
    <subcellularLocation>
        <location evidence="1">Cell membrane</location>
        <topology evidence="1">Multi-pass membrane protein</topology>
    </subcellularLocation>
</comment>
<evidence type="ECO:0000256" key="7">
    <source>
        <dbReference type="ARBA" id="ARBA00022801"/>
    </source>
</evidence>
<dbReference type="Gene3D" id="3.40.50.300">
    <property type="entry name" value="P-loop containing nucleotide triphosphate hydrolases"/>
    <property type="match status" value="1"/>
</dbReference>
<dbReference type="GO" id="GO:0008233">
    <property type="term" value="F:peptidase activity"/>
    <property type="evidence" value="ECO:0007669"/>
    <property type="project" value="InterPro"/>
</dbReference>
<evidence type="ECO:0000256" key="6">
    <source>
        <dbReference type="ARBA" id="ARBA00022741"/>
    </source>
</evidence>
<evidence type="ECO:0000256" key="13">
    <source>
        <dbReference type="ARBA" id="ARBA00072252"/>
    </source>
</evidence>
<dbReference type="PROSITE" id="PS50990">
    <property type="entry name" value="PEPTIDASE_C39"/>
    <property type="match status" value="1"/>
</dbReference>
<evidence type="ECO:0000256" key="8">
    <source>
        <dbReference type="ARBA" id="ARBA00022840"/>
    </source>
</evidence>
<dbReference type="InterPro" id="IPR017750">
    <property type="entry name" value="ATPase_T1SS"/>
</dbReference>
<feature type="domain" description="ABC transmembrane type-1" evidence="16">
    <location>
        <begin position="184"/>
        <end position="461"/>
    </location>
</feature>
<evidence type="ECO:0000259" key="17">
    <source>
        <dbReference type="PROSITE" id="PS50990"/>
    </source>
</evidence>
<dbReference type="SUPFAM" id="SSF52540">
    <property type="entry name" value="P-loop containing nucleoside triphosphate hydrolases"/>
    <property type="match status" value="1"/>
</dbReference>
<dbReference type="NCBIfam" id="TIGR03375">
    <property type="entry name" value="type_I_sec_LssB"/>
    <property type="match status" value="1"/>
</dbReference>
<evidence type="ECO:0000256" key="9">
    <source>
        <dbReference type="ARBA" id="ARBA00022989"/>
    </source>
</evidence>
<feature type="transmembrane region" description="Helical" evidence="14">
    <location>
        <begin position="432"/>
        <end position="456"/>
    </location>
</feature>
<dbReference type="PANTHER" id="PTHR43394">
    <property type="entry name" value="ATP-DEPENDENT PERMEASE MDL1, MITOCHONDRIAL"/>
    <property type="match status" value="1"/>
</dbReference>
<dbReference type="STRING" id="1121279.SAMN02745887_03094"/>
<feature type="transmembrane region" description="Helical" evidence="14">
    <location>
        <begin position="319"/>
        <end position="336"/>
    </location>
</feature>
<keyword evidence="7" id="KW-0378">Hydrolase</keyword>
<feature type="transmembrane region" description="Helical" evidence="14">
    <location>
        <begin position="403"/>
        <end position="426"/>
    </location>
</feature>
<evidence type="ECO:0000256" key="12">
    <source>
        <dbReference type="ARBA" id="ARBA00061173"/>
    </source>
</evidence>
<keyword evidence="5" id="KW-0354">Hemolysis</keyword>
<dbReference type="SMART" id="SM00382">
    <property type="entry name" value="AAA"/>
    <property type="match status" value="1"/>
</dbReference>
<evidence type="ECO:0000256" key="1">
    <source>
        <dbReference type="ARBA" id="ARBA00004651"/>
    </source>
</evidence>
<dbReference type="GO" id="GO:0006508">
    <property type="term" value="P:proteolysis"/>
    <property type="evidence" value="ECO:0007669"/>
    <property type="project" value="InterPro"/>
</dbReference>
<dbReference type="InterPro" id="IPR017871">
    <property type="entry name" value="ABC_transporter-like_CS"/>
</dbReference>
<comment type="similarity">
    <text evidence="12">Belongs to the ABC transporter superfamily. Cyclolysin exporter (TC 3.A.1.109.2) family.</text>
</comment>
<dbReference type="PROSITE" id="PS50929">
    <property type="entry name" value="ABC_TM1F"/>
    <property type="match status" value="1"/>
</dbReference>
<keyword evidence="8 18" id="KW-0067">ATP-binding</keyword>
<name>A0A1K2HPA3_9NEIS</name>
<reference evidence="18 19" key="1">
    <citation type="submission" date="2016-11" db="EMBL/GenBank/DDBJ databases">
        <authorList>
            <person name="Jaros S."/>
            <person name="Januszkiewicz K."/>
            <person name="Wedrychowicz H."/>
        </authorList>
    </citation>
    <scope>NUCLEOTIDE SEQUENCE [LARGE SCALE GENOMIC DNA]</scope>
    <source>
        <strain evidence="18 19">DSM 18899</strain>
    </source>
</reference>
<dbReference type="GO" id="GO:0005524">
    <property type="term" value="F:ATP binding"/>
    <property type="evidence" value="ECO:0007669"/>
    <property type="project" value="UniProtKB-KW"/>
</dbReference>
<dbReference type="GO" id="GO:0031640">
    <property type="term" value="P:killing of cells of another organism"/>
    <property type="evidence" value="ECO:0007669"/>
    <property type="project" value="UniProtKB-KW"/>
</dbReference>
<evidence type="ECO:0000259" key="15">
    <source>
        <dbReference type="PROSITE" id="PS50893"/>
    </source>
</evidence>
<dbReference type="SUPFAM" id="SSF90123">
    <property type="entry name" value="ABC transporter transmembrane region"/>
    <property type="match status" value="1"/>
</dbReference>
<dbReference type="Pfam" id="PF00664">
    <property type="entry name" value="ABC_membrane"/>
    <property type="match status" value="1"/>
</dbReference>
<keyword evidence="4 14" id="KW-0812">Transmembrane</keyword>
<evidence type="ECO:0000256" key="2">
    <source>
        <dbReference type="ARBA" id="ARBA00022448"/>
    </source>
</evidence>
<gene>
    <name evidence="18" type="ORF">SAMN02745887_03094</name>
</gene>
<keyword evidence="9 14" id="KW-1133">Transmembrane helix</keyword>
<keyword evidence="5" id="KW-0204">Cytolysis</keyword>
<dbReference type="Proteomes" id="UP000186513">
    <property type="component" value="Unassembled WGS sequence"/>
</dbReference>
<dbReference type="PROSITE" id="PS50893">
    <property type="entry name" value="ABC_TRANSPORTER_2"/>
    <property type="match status" value="1"/>
</dbReference>
<sequence length="730" mass="79824">MSTSNPATPADAALADSFSWHVGEHQTRFDPLLDCVVSIARIFGITTTHESLSAGLPLEDNRLTPGLLPRAAARAGMTARIVRRPLAELRPGLLPAILLLKGKLACILLEWLPTGEARVRYPEGGESADVLSREELEALYTGVVFFIRPKFHFDARAPETSQVRSRHWFWGVVAQNWRLYRDTLIAALLINLFALAIPLFSMNVYDRVVPNRAEETLWVLALGASLMLVFDFILRGLRAHIIDTAGKRIDVTLSSLIMERVLGLKLSARPASVGSFAANLRAFESVREFIASATVTTLVDLPFVLIFLLVLIWISPWLILPPLLGMAIVIIVSMLSQQKMQELVDVSQRAAAQRNATLVESLVGLETIKFMVAESIFQRRWEQATIFLAQTGSKLKLLSSTTLNLAQTVTQLVSIAVVIAGVYLLIDNQISMGAIIAASMLSGRAMAPFGQVAGLLMQYQNARAGLAAVETHMKAETERPDESAFLHRTRFQGRIEFQNVSFAYPGREDAALNKVSFKIRAGEKVGIIGRVGSGKSTIQRLILGLYQPSDGAVLIDGIDVRQIDPAELRRAIGFVPQDINLFYGSLKENIAFGAPFADDQMILAAANVAGVKEFADRHPSGFDMQIGERGESLSGGQRQAVGIARAMLNDPPMLLLDEPSSAMDHQSEEALKARLRQFASHKTVVLVTHRTSLLELVDRLIVIDGGQIMADGPKAQVVEALQHGRIGRAG</sequence>
<dbReference type="GO" id="GO:0015421">
    <property type="term" value="F:ABC-type oligopeptide transporter activity"/>
    <property type="evidence" value="ECO:0007669"/>
    <property type="project" value="TreeGrafter"/>
</dbReference>
<dbReference type="RefSeq" id="WP_072429590.1">
    <property type="nucleotide sequence ID" value="NZ_FPKR01000013.1"/>
</dbReference>
<keyword evidence="3" id="KW-1003">Cell membrane</keyword>
<keyword evidence="2" id="KW-0813">Transport</keyword>
<dbReference type="FunFam" id="3.40.50.300:FF:000299">
    <property type="entry name" value="ABC transporter ATP-binding protein/permease"/>
    <property type="match status" value="1"/>
</dbReference>
<proteinExistence type="inferred from homology"/>
<evidence type="ECO:0000313" key="18">
    <source>
        <dbReference type="EMBL" id="SFZ78648.1"/>
    </source>
</evidence>
<dbReference type="AlphaFoldDB" id="A0A1K2HPA3"/>
<evidence type="ECO:0000256" key="5">
    <source>
        <dbReference type="ARBA" id="ARBA00022735"/>
    </source>
</evidence>
<dbReference type="InterPro" id="IPR039421">
    <property type="entry name" value="Type_1_exporter"/>
</dbReference>
<dbReference type="InterPro" id="IPR036640">
    <property type="entry name" value="ABC1_TM_sf"/>
</dbReference>
<evidence type="ECO:0000313" key="19">
    <source>
        <dbReference type="Proteomes" id="UP000186513"/>
    </source>
</evidence>
<comment type="function">
    <text evidence="11">Involved in the export of calmodulin-sensitive adenylate cyclase-hemolysin (cyclolysin).</text>
</comment>